<feature type="region of interest" description="Disordered" evidence="1">
    <location>
        <begin position="119"/>
        <end position="148"/>
    </location>
</feature>
<reference evidence="3 4" key="1">
    <citation type="submission" date="2020-08" db="EMBL/GenBank/DDBJ databases">
        <title>Sequencing the genomes of 1000 actinobacteria strains.</title>
        <authorList>
            <person name="Klenk H.-P."/>
        </authorList>
    </citation>
    <scope>NUCLEOTIDE SEQUENCE [LARGE SCALE GENOMIC DNA]</scope>
    <source>
        <strain evidence="3 4">DSM 45084</strain>
    </source>
</reference>
<dbReference type="SMART" id="SM00530">
    <property type="entry name" value="HTH_XRE"/>
    <property type="match status" value="1"/>
</dbReference>
<accession>A0A7W7T7T4</accession>
<gene>
    <name evidence="3" type="ORF">F4559_005528</name>
</gene>
<dbReference type="Gene3D" id="1.10.260.40">
    <property type="entry name" value="lambda repressor-like DNA-binding domains"/>
    <property type="match status" value="1"/>
</dbReference>
<feature type="domain" description="HTH cro/C1-type" evidence="2">
    <location>
        <begin position="32"/>
        <end position="87"/>
    </location>
</feature>
<dbReference type="EMBL" id="JACHJS010000001">
    <property type="protein sequence ID" value="MBB4968169.1"/>
    <property type="molecule type" value="Genomic_DNA"/>
</dbReference>
<sequence>MSNDGDLAPPNPTAENSVDTLFAYRTTFGRHLAGLREGRGYSEDDAAKLIGIAPETLRQYEKAERRPSMLRLLRLARIYDTPPLVILEDVARAVRPPPDPTRAYTVEALLFFTGVTPEQVAPDRFPSTGRSDPPEGTPSPGPADEPLGEAVKYLRNDDPLRVRGGLLLRKEYEDGATIRELGLRHKLSFGTIRTLLVEAGTRFRARGNPRPGGT</sequence>
<keyword evidence="4" id="KW-1185">Reference proteome</keyword>
<evidence type="ECO:0000313" key="3">
    <source>
        <dbReference type="EMBL" id="MBB4968169.1"/>
    </source>
</evidence>
<organism evidence="3 4">
    <name type="scientific">Saccharothrix violaceirubra</name>
    <dbReference type="NCBI Taxonomy" id="413306"/>
    <lineage>
        <taxon>Bacteria</taxon>
        <taxon>Bacillati</taxon>
        <taxon>Actinomycetota</taxon>
        <taxon>Actinomycetes</taxon>
        <taxon>Pseudonocardiales</taxon>
        <taxon>Pseudonocardiaceae</taxon>
        <taxon>Saccharothrix</taxon>
    </lineage>
</organism>
<comment type="caution">
    <text evidence="3">The sequence shown here is derived from an EMBL/GenBank/DDBJ whole genome shotgun (WGS) entry which is preliminary data.</text>
</comment>
<name>A0A7W7T7T4_9PSEU</name>
<dbReference type="Pfam" id="PF19575">
    <property type="entry name" value="HTH_58"/>
    <property type="match status" value="1"/>
</dbReference>
<dbReference type="RefSeq" id="WP_184673472.1">
    <property type="nucleotide sequence ID" value="NZ_BAABAI010000041.1"/>
</dbReference>
<dbReference type="InterPro" id="IPR045745">
    <property type="entry name" value="HTH_58_Actinobacteria-type"/>
</dbReference>
<protein>
    <submittedName>
        <fullName evidence="3">Transcriptional regulator with XRE-family HTH domain</fullName>
    </submittedName>
</protein>
<dbReference type="InterPro" id="IPR010982">
    <property type="entry name" value="Lambda_DNA-bd_dom_sf"/>
</dbReference>
<dbReference type="InterPro" id="IPR001387">
    <property type="entry name" value="Cro/C1-type_HTH"/>
</dbReference>
<evidence type="ECO:0000313" key="4">
    <source>
        <dbReference type="Proteomes" id="UP000542674"/>
    </source>
</evidence>
<proteinExistence type="predicted"/>
<dbReference type="Proteomes" id="UP000542674">
    <property type="component" value="Unassembled WGS sequence"/>
</dbReference>
<dbReference type="CDD" id="cd00093">
    <property type="entry name" value="HTH_XRE"/>
    <property type="match status" value="1"/>
</dbReference>
<dbReference type="Pfam" id="PF01381">
    <property type="entry name" value="HTH_3"/>
    <property type="match status" value="1"/>
</dbReference>
<evidence type="ECO:0000256" key="1">
    <source>
        <dbReference type="SAM" id="MobiDB-lite"/>
    </source>
</evidence>
<evidence type="ECO:0000259" key="2">
    <source>
        <dbReference type="PROSITE" id="PS50943"/>
    </source>
</evidence>
<dbReference type="SUPFAM" id="SSF47413">
    <property type="entry name" value="lambda repressor-like DNA-binding domains"/>
    <property type="match status" value="1"/>
</dbReference>
<dbReference type="GO" id="GO:0003677">
    <property type="term" value="F:DNA binding"/>
    <property type="evidence" value="ECO:0007669"/>
    <property type="project" value="InterPro"/>
</dbReference>
<dbReference type="AlphaFoldDB" id="A0A7W7T7T4"/>
<dbReference type="PROSITE" id="PS50943">
    <property type="entry name" value="HTH_CROC1"/>
    <property type="match status" value="1"/>
</dbReference>